<dbReference type="EMBL" id="VLTN01000065">
    <property type="protein sequence ID" value="KAA0147523.1"/>
    <property type="molecule type" value="Genomic_DNA"/>
</dbReference>
<feature type="region of interest" description="Disordered" evidence="1">
    <location>
        <begin position="194"/>
        <end position="247"/>
    </location>
</feature>
<evidence type="ECO:0000256" key="1">
    <source>
        <dbReference type="SAM" id="MobiDB-lite"/>
    </source>
</evidence>
<sequence length="477" mass="48520">MADVWSILDPAGLSIPESARATIVEAVRRKRPRSPPSREDVLAVLCGSPLALWAPWDRGVLPAGLEAALKRVLPPSPAVLLEVLSAVNTSEPQLRAPPLLETSNFSAAGEGADDQGDGDEGDSHQRLLKLLLVDAKGTRCAAIDDTAHTSSIRAPGGTAGGAQPRSSAAGPDVDFDLEEDDEDAEALAALAEAEAAEATATAQRHGGASSSSSSSSAVSLGGDAGDDSRGGDLARATGGAEDGLDDVDVDWAALDDFDDEEEHDDPATPVIALDDDPQLPGGDGGRPAQGTDDADDDGEGGRLSGATDDPRRSSAAPALSASQPWTERAVTFSGLRVDVSGGGVAKLSAAIASGADTRQAVLSPAALAALTGLPAAAASNALRSIASMPKPAELPLVARLAASLAAFRGDAELVELGHWLLFYGTGITAAFVGQTVAHQFLQPNEALPTEAAAQKREHEQSGSPAEPAFSSRDESRA</sequence>
<feature type="compositionally biased region" description="Low complexity" evidence="1">
    <location>
        <begin position="194"/>
        <end position="221"/>
    </location>
</feature>
<dbReference type="Proteomes" id="UP000323011">
    <property type="component" value="Unassembled WGS sequence"/>
</dbReference>
<keyword evidence="3" id="KW-1185">Reference proteome</keyword>
<dbReference type="AlphaFoldDB" id="A0A5A8C3F7"/>
<protein>
    <submittedName>
        <fullName evidence="2">Uncharacterized protein</fullName>
    </submittedName>
</protein>
<feature type="compositionally biased region" description="Low complexity" evidence="1">
    <location>
        <begin position="313"/>
        <end position="322"/>
    </location>
</feature>
<reference evidence="2 3" key="1">
    <citation type="submission" date="2019-07" db="EMBL/GenBank/DDBJ databases">
        <title>Genomes of Cafeteria roenbergensis.</title>
        <authorList>
            <person name="Fischer M.G."/>
            <person name="Hackl T."/>
            <person name="Roman M."/>
        </authorList>
    </citation>
    <scope>NUCLEOTIDE SEQUENCE [LARGE SCALE GENOMIC DNA]</scope>
    <source>
        <strain evidence="2 3">BVI</strain>
    </source>
</reference>
<feature type="region of interest" description="Disordered" evidence="1">
    <location>
        <begin position="150"/>
        <end position="181"/>
    </location>
</feature>
<evidence type="ECO:0000313" key="3">
    <source>
        <dbReference type="Proteomes" id="UP000323011"/>
    </source>
</evidence>
<feature type="region of interest" description="Disordered" evidence="1">
    <location>
        <begin position="447"/>
        <end position="477"/>
    </location>
</feature>
<organism evidence="2 3">
    <name type="scientific">Cafeteria roenbergensis</name>
    <name type="common">Marine flagellate</name>
    <dbReference type="NCBI Taxonomy" id="33653"/>
    <lineage>
        <taxon>Eukaryota</taxon>
        <taxon>Sar</taxon>
        <taxon>Stramenopiles</taxon>
        <taxon>Bigyra</taxon>
        <taxon>Opalozoa</taxon>
        <taxon>Bicosoecida</taxon>
        <taxon>Cafeteriaceae</taxon>
        <taxon>Cafeteria</taxon>
    </lineage>
</organism>
<name>A0A5A8C3F7_CAFRO</name>
<feature type="compositionally biased region" description="Acidic residues" evidence="1">
    <location>
        <begin position="111"/>
        <end position="120"/>
    </location>
</feature>
<feature type="region of interest" description="Disordered" evidence="1">
    <location>
        <begin position="259"/>
        <end position="323"/>
    </location>
</feature>
<evidence type="ECO:0000313" key="2">
    <source>
        <dbReference type="EMBL" id="KAA0147523.1"/>
    </source>
</evidence>
<comment type="caution">
    <text evidence="2">The sequence shown here is derived from an EMBL/GenBank/DDBJ whole genome shotgun (WGS) entry which is preliminary data.</text>
</comment>
<accession>A0A5A8C3F7</accession>
<proteinExistence type="predicted"/>
<feature type="region of interest" description="Disordered" evidence="1">
    <location>
        <begin position="94"/>
        <end position="122"/>
    </location>
</feature>
<gene>
    <name evidence="2" type="ORF">FNF29_07268</name>
</gene>